<dbReference type="Gene3D" id="1.10.10.10">
    <property type="entry name" value="Winged helix-like DNA-binding domain superfamily/Winged helix DNA-binding domain"/>
    <property type="match status" value="1"/>
</dbReference>
<gene>
    <name evidence="3" type="ORF">NB646_06265</name>
</gene>
<evidence type="ECO:0000259" key="2">
    <source>
        <dbReference type="Pfam" id="PF13518"/>
    </source>
</evidence>
<proteinExistence type="inferred from homology"/>
<accession>A0A9E9LCF3</accession>
<comment type="similarity">
    <text evidence="1">Belongs to the IS150/IS1296 orfA family.</text>
</comment>
<evidence type="ECO:0000313" key="3">
    <source>
        <dbReference type="EMBL" id="WAV90475.1"/>
    </source>
</evidence>
<dbReference type="SUPFAM" id="SSF48295">
    <property type="entry name" value="TrpR-like"/>
    <property type="match status" value="1"/>
</dbReference>
<dbReference type="InterPro" id="IPR055247">
    <property type="entry name" value="InsJ-like_HTH"/>
</dbReference>
<dbReference type="GO" id="GO:0043565">
    <property type="term" value="F:sequence-specific DNA binding"/>
    <property type="evidence" value="ECO:0007669"/>
    <property type="project" value="InterPro"/>
</dbReference>
<dbReference type="InterPro" id="IPR052057">
    <property type="entry name" value="IS150/IS1296_orfA-like"/>
</dbReference>
<name>A0A9E9LCF3_9BURK</name>
<dbReference type="Pfam" id="PF13518">
    <property type="entry name" value="HTH_28"/>
    <property type="match status" value="1"/>
</dbReference>
<sequence length="214" mass="24716">MNKYEIDCISELIKQIQSKESRKTAGKRFGADTSCLCKRFGMYECRGPEGWRHRRGSYPVEFKELVILFKKEHSLSARETAALFNIPSPTTVQAWEKRYDEGGIQGLADQRRRKTNLSKDTQLVSVKLLEEMSQKELQAELRRLRAENASLKKGERLEEAKERIDAEAEARIVCELALLFLFHFMENSASNPLPFTVTARRHGIRTNTPEPKRK</sequence>
<evidence type="ECO:0000256" key="1">
    <source>
        <dbReference type="ARBA" id="ARBA00038232"/>
    </source>
</evidence>
<organism evidence="3">
    <name type="scientific">Oxalobacter aliiformigenes</name>
    <dbReference type="NCBI Taxonomy" id="2946593"/>
    <lineage>
        <taxon>Bacteria</taxon>
        <taxon>Pseudomonadati</taxon>
        <taxon>Pseudomonadota</taxon>
        <taxon>Betaproteobacteria</taxon>
        <taxon>Burkholderiales</taxon>
        <taxon>Oxalobacteraceae</taxon>
        <taxon>Oxalobacter</taxon>
    </lineage>
</organism>
<dbReference type="PANTHER" id="PTHR33795">
    <property type="entry name" value="INSERTION ELEMENT IS150 PROTEIN INSJ"/>
    <property type="match status" value="1"/>
</dbReference>
<reference evidence="3" key="1">
    <citation type="journal article" date="2022" name="Front. Microbiol.">
        <title>New perspectives on an old grouping: The genomic and phenotypic variability of Oxalobacter formigenes and the implications for calcium oxalate stone prevention.</title>
        <authorList>
            <person name="Chmiel J.A."/>
            <person name="Carr C."/>
            <person name="Stuivenberg G.A."/>
            <person name="Venema R."/>
            <person name="Chanyi R.M."/>
            <person name="Al K.F."/>
            <person name="Giguere D."/>
            <person name="Say H."/>
            <person name="Akouris P.P."/>
            <person name="Dominguez Romero S.A."/>
            <person name="Kwong A."/>
            <person name="Tai V."/>
            <person name="Koval S.F."/>
            <person name="Razvi H."/>
            <person name="Bjazevic J."/>
            <person name="Burton J.P."/>
        </authorList>
    </citation>
    <scope>NUCLEOTIDE SEQUENCE</scope>
    <source>
        <strain evidence="3">OxK</strain>
    </source>
</reference>
<dbReference type="InterPro" id="IPR036388">
    <property type="entry name" value="WH-like_DNA-bd_sf"/>
</dbReference>
<dbReference type="RefSeq" id="WP_269315539.1">
    <property type="nucleotide sequence ID" value="NZ_CP098251.1"/>
</dbReference>
<dbReference type="Proteomes" id="UP001164819">
    <property type="component" value="Chromosome"/>
</dbReference>
<feature type="domain" description="Insertion element IS150 protein InsJ-like helix-turn-helix" evidence="2">
    <location>
        <begin position="62"/>
        <end position="114"/>
    </location>
</feature>
<protein>
    <submittedName>
        <fullName evidence="3">Helix-turn-helix domain-containing protein</fullName>
    </submittedName>
</protein>
<dbReference type="InterPro" id="IPR010921">
    <property type="entry name" value="Trp_repressor/repl_initiator"/>
</dbReference>
<dbReference type="AlphaFoldDB" id="A0A9E9LCF3"/>
<dbReference type="PANTHER" id="PTHR33795:SF1">
    <property type="entry name" value="INSERTION ELEMENT IS150 PROTEIN INSJ"/>
    <property type="match status" value="1"/>
</dbReference>
<dbReference type="EMBL" id="CP098251">
    <property type="protein sequence ID" value="WAV90475.1"/>
    <property type="molecule type" value="Genomic_DNA"/>
</dbReference>